<keyword evidence="2" id="KW-0472">Membrane</keyword>
<name>A0A517L669_9PEZI</name>
<sequence length="536" mass="59017">MASFIASLDQRRQYLLRHLFGRDVSAVNGHNSSNAVTMPQVSVNSSGDLSLKLTFLCFLTTLGGYLADAVVIERLLHPARFYNSDPADFITNLQLMTTASLGCSTLQILLHCFQVLRLHGLFDPQNSPSNKSTSKGNLAFGNILGTPFYPAHHALSRARCNGAMVGVGDGFWARVLELIPHSKVHAKFDYEVLEHNRLKLRAINKYDKKKQHSAIADWDQKLRGPKPYVVTEGKSYAKYFDDIVISEFPAVVLMFYYGFVATRLPGYFPFMLALMYPLMTKLMFAIISLDRKTFHVLNAESANNTDVFEIQFGGSRLSSIEVEHALFHRFLEYYGQPIRNILTERILVVALALCLGPLPFIVALFALNTDYAHVWLAHQAFVMFGWFMARILNLNSCGRTEERIARALHKGQKVVFVNADATSALEVALCTSFVAPKPANAPTLVSAKPLVTIAEETENAAGAFSIPSTSTSVEAGSTVQDTPPQSSTGSDVMEVDAEPYEPQTHGFQAPTTPAAILQLPNSASKLMPGSSSSVLR</sequence>
<keyword evidence="4" id="KW-1185">Reference proteome</keyword>
<evidence type="ECO:0000313" key="3">
    <source>
        <dbReference type="EMBL" id="QDS71133.1"/>
    </source>
</evidence>
<feature type="region of interest" description="Disordered" evidence="1">
    <location>
        <begin position="464"/>
        <end position="536"/>
    </location>
</feature>
<evidence type="ECO:0000256" key="1">
    <source>
        <dbReference type="SAM" id="MobiDB-lite"/>
    </source>
</evidence>
<feature type="transmembrane region" description="Helical" evidence="2">
    <location>
        <begin position="373"/>
        <end position="393"/>
    </location>
</feature>
<gene>
    <name evidence="3" type="ORF">FKW77_009855</name>
</gene>
<accession>A0A517L669</accession>
<protein>
    <submittedName>
        <fullName evidence="3">Uncharacterized protein</fullName>
    </submittedName>
</protein>
<feature type="transmembrane region" description="Helical" evidence="2">
    <location>
        <begin position="243"/>
        <end position="261"/>
    </location>
</feature>
<feature type="compositionally biased region" description="Polar residues" evidence="1">
    <location>
        <begin position="519"/>
        <end position="536"/>
    </location>
</feature>
<keyword evidence="2" id="KW-1133">Transmembrane helix</keyword>
<dbReference type="AlphaFoldDB" id="A0A517L669"/>
<evidence type="ECO:0000313" key="4">
    <source>
        <dbReference type="Proteomes" id="UP000316270"/>
    </source>
</evidence>
<organism evidence="3 4">
    <name type="scientific">Venturia effusa</name>
    <dbReference type="NCBI Taxonomy" id="50376"/>
    <lineage>
        <taxon>Eukaryota</taxon>
        <taxon>Fungi</taxon>
        <taxon>Dikarya</taxon>
        <taxon>Ascomycota</taxon>
        <taxon>Pezizomycotina</taxon>
        <taxon>Dothideomycetes</taxon>
        <taxon>Pleosporomycetidae</taxon>
        <taxon>Venturiales</taxon>
        <taxon>Venturiaceae</taxon>
        <taxon>Venturia</taxon>
    </lineage>
</organism>
<proteinExistence type="predicted"/>
<reference evidence="3 4" key="1">
    <citation type="submission" date="2019-07" db="EMBL/GenBank/DDBJ databases">
        <title>Finished genome of Venturia effusa.</title>
        <authorList>
            <person name="Young C.A."/>
            <person name="Cox M.P."/>
            <person name="Ganley A.R.D."/>
            <person name="David W.J."/>
        </authorList>
    </citation>
    <scope>NUCLEOTIDE SEQUENCE [LARGE SCALE GENOMIC DNA]</scope>
    <source>
        <strain evidence="4">albino</strain>
    </source>
</reference>
<dbReference type="Proteomes" id="UP000316270">
    <property type="component" value="Chromosome 5"/>
</dbReference>
<dbReference type="OrthoDB" id="5295335at2759"/>
<keyword evidence="2" id="KW-0812">Transmembrane</keyword>
<dbReference type="STRING" id="50376.A0A517L669"/>
<feature type="transmembrane region" description="Helical" evidence="2">
    <location>
        <begin position="346"/>
        <end position="367"/>
    </location>
</feature>
<evidence type="ECO:0000256" key="2">
    <source>
        <dbReference type="SAM" id="Phobius"/>
    </source>
</evidence>
<feature type="transmembrane region" description="Helical" evidence="2">
    <location>
        <begin position="267"/>
        <end position="287"/>
    </location>
</feature>
<dbReference type="EMBL" id="CP042189">
    <property type="protein sequence ID" value="QDS71133.1"/>
    <property type="molecule type" value="Genomic_DNA"/>
</dbReference>
<feature type="compositionally biased region" description="Polar residues" evidence="1">
    <location>
        <begin position="466"/>
        <end position="490"/>
    </location>
</feature>